<name>A0ABY1Q962_9BURK</name>
<gene>
    <name evidence="2" type="ORF">SAMN06295970_109117</name>
</gene>
<dbReference type="Proteomes" id="UP001158049">
    <property type="component" value="Unassembled WGS sequence"/>
</dbReference>
<feature type="signal peptide" evidence="1">
    <location>
        <begin position="1"/>
        <end position="20"/>
    </location>
</feature>
<organism evidence="2 3">
    <name type="scientific">Noviherbaspirillum suwonense</name>
    <dbReference type="NCBI Taxonomy" id="1224511"/>
    <lineage>
        <taxon>Bacteria</taxon>
        <taxon>Pseudomonadati</taxon>
        <taxon>Pseudomonadota</taxon>
        <taxon>Betaproteobacteria</taxon>
        <taxon>Burkholderiales</taxon>
        <taxon>Oxalobacteraceae</taxon>
        <taxon>Noviherbaspirillum</taxon>
    </lineage>
</organism>
<evidence type="ECO:0000313" key="3">
    <source>
        <dbReference type="Proteomes" id="UP001158049"/>
    </source>
</evidence>
<dbReference type="EMBL" id="FXUL01000009">
    <property type="protein sequence ID" value="SMP63658.1"/>
    <property type="molecule type" value="Genomic_DNA"/>
</dbReference>
<accession>A0ABY1Q962</accession>
<keyword evidence="1" id="KW-0732">Signal</keyword>
<evidence type="ECO:0000313" key="2">
    <source>
        <dbReference type="EMBL" id="SMP63658.1"/>
    </source>
</evidence>
<dbReference type="PROSITE" id="PS51257">
    <property type="entry name" value="PROKAR_LIPOPROTEIN"/>
    <property type="match status" value="1"/>
</dbReference>
<proteinExistence type="predicted"/>
<comment type="caution">
    <text evidence="2">The sequence shown here is derived from an EMBL/GenBank/DDBJ whole genome shotgun (WGS) entry which is preliminary data.</text>
</comment>
<sequence>MKILSVVIMSTVLSACSSMAVFDTGPEARAARNRCESMRSYRPYYPNECGELSGFIPYGPGYMTQ</sequence>
<feature type="chain" id="PRO_5045699416" description="Lipoprotein" evidence="1">
    <location>
        <begin position="21"/>
        <end position="65"/>
    </location>
</feature>
<protein>
    <recommendedName>
        <fullName evidence="4">Lipoprotein</fullName>
    </recommendedName>
</protein>
<keyword evidence="3" id="KW-1185">Reference proteome</keyword>
<dbReference type="RefSeq" id="WP_283442792.1">
    <property type="nucleotide sequence ID" value="NZ_FXUL01000009.1"/>
</dbReference>
<evidence type="ECO:0008006" key="4">
    <source>
        <dbReference type="Google" id="ProtNLM"/>
    </source>
</evidence>
<reference evidence="2 3" key="1">
    <citation type="submission" date="2017-05" db="EMBL/GenBank/DDBJ databases">
        <authorList>
            <person name="Varghese N."/>
            <person name="Submissions S."/>
        </authorList>
    </citation>
    <scope>NUCLEOTIDE SEQUENCE [LARGE SCALE GENOMIC DNA]</scope>
    <source>
        <strain evidence="2 3">DSM 26001</strain>
    </source>
</reference>
<evidence type="ECO:0000256" key="1">
    <source>
        <dbReference type="SAM" id="SignalP"/>
    </source>
</evidence>